<dbReference type="CDD" id="cd00754">
    <property type="entry name" value="Ubl_MoaD"/>
    <property type="match status" value="1"/>
</dbReference>
<dbReference type="Proteomes" id="UP000249177">
    <property type="component" value="Unassembled WGS sequence"/>
</dbReference>
<dbReference type="InterPro" id="IPR016155">
    <property type="entry name" value="Mopterin_synth/thiamin_S_b"/>
</dbReference>
<sequence length="78" mass="8741">MIVIKYFGALVERTRCRGEKMDFSDLPLSKLLSELEIKYQLGQFPFSVAVNQKIIDKVSNLILKNNDVVALLPPFAGG</sequence>
<keyword evidence="2" id="KW-1185">Reference proteome</keyword>
<evidence type="ECO:0000313" key="1">
    <source>
        <dbReference type="EMBL" id="PZX94065.1"/>
    </source>
</evidence>
<organism evidence="1 2">
    <name type="scientific">Flavobacterium aquariorum</name>
    <dbReference type="NCBI Taxonomy" id="2217670"/>
    <lineage>
        <taxon>Bacteria</taxon>
        <taxon>Pseudomonadati</taxon>
        <taxon>Bacteroidota</taxon>
        <taxon>Flavobacteriia</taxon>
        <taxon>Flavobacteriales</taxon>
        <taxon>Flavobacteriaceae</taxon>
        <taxon>Flavobacterium</taxon>
    </lineage>
</organism>
<evidence type="ECO:0000313" key="2">
    <source>
        <dbReference type="Proteomes" id="UP000249177"/>
    </source>
</evidence>
<gene>
    <name evidence="1" type="ORF">DOS84_05415</name>
</gene>
<dbReference type="RefSeq" id="WP_111409102.1">
    <property type="nucleotide sequence ID" value="NZ_QKXH01000003.1"/>
</dbReference>
<accession>A0A2W7UL06</accession>
<protein>
    <submittedName>
        <fullName evidence="1">MoaD/ThiS family protein</fullName>
    </submittedName>
</protein>
<reference evidence="1 2" key="1">
    <citation type="submission" date="2018-06" db="EMBL/GenBank/DDBJ databases">
        <title>Flavobacterium sp IMCC34762, genome.</title>
        <authorList>
            <person name="Joung Y."/>
            <person name="Cho J."/>
            <person name="Song J."/>
        </authorList>
    </citation>
    <scope>NUCLEOTIDE SEQUENCE [LARGE SCALE GENOMIC DNA]</scope>
    <source>
        <strain evidence="1 2">IMCC34762</strain>
    </source>
</reference>
<dbReference type="InterPro" id="IPR003749">
    <property type="entry name" value="ThiS/MoaD-like"/>
</dbReference>
<dbReference type="InterPro" id="IPR012675">
    <property type="entry name" value="Beta-grasp_dom_sf"/>
</dbReference>
<dbReference type="SUPFAM" id="SSF54285">
    <property type="entry name" value="MoaD/ThiS"/>
    <property type="match status" value="1"/>
</dbReference>
<dbReference type="OrthoDB" id="1191081at2"/>
<dbReference type="EMBL" id="QKXH01000003">
    <property type="protein sequence ID" value="PZX94065.1"/>
    <property type="molecule type" value="Genomic_DNA"/>
</dbReference>
<dbReference type="AlphaFoldDB" id="A0A2W7UL06"/>
<dbReference type="Gene3D" id="3.10.20.30">
    <property type="match status" value="1"/>
</dbReference>
<dbReference type="Pfam" id="PF02597">
    <property type="entry name" value="ThiS"/>
    <property type="match status" value="1"/>
</dbReference>
<proteinExistence type="predicted"/>
<comment type="caution">
    <text evidence="1">The sequence shown here is derived from an EMBL/GenBank/DDBJ whole genome shotgun (WGS) entry which is preliminary data.</text>
</comment>
<name>A0A2W7UL06_9FLAO</name>